<sequence length="103" mass="11415">MRLFILALLLPAYGFAAVHVEPYLVDEPPAHAPAFTAGSAQDDGKSLLSELSDTTDDACDHCIAYAVEVTVQRARLWDLPIEQPRVPDAVPRQLLRPPRVLRR</sequence>
<organism evidence="2 3">
    <name type="scientific">Pelomonas dachongensis</name>
    <dbReference type="NCBI Taxonomy" id="3299029"/>
    <lineage>
        <taxon>Bacteria</taxon>
        <taxon>Pseudomonadati</taxon>
        <taxon>Pseudomonadota</taxon>
        <taxon>Betaproteobacteria</taxon>
        <taxon>Burkholderiales</taxon>
        <taxon>Sphaerotilaceae</taxon>
        <taxon>Roseateles</taxon>
    </lineage>
</organism>
<comment type="caution">
    <text evidence="2">The sequence shown here is derived from an EMBL/GenBank/DDBJ whole genome shotgun (WGS) entry which is preliminary data.</text>
</comment>
<gene>
    <name evidence="2" type="ORF">ACG02S_19450</name>
</gene>
<dbReference type="Proteomes" id="UP001606300">
    <property type="component" value="Unassembled WGS sequence"/>
</dbReference>
<dbReference type="EMBL" id="JBIGHY010000007">
    <property type="protein sequence ID" value="MFG6416078.1"/>
    <property type="molecule type" value="Genomic_DNA"/>
</dbReference>
<proteinExistence type="predicted"/>
<feature type="chain" id="PRO_5045773601" evidence="1">
    <location>
        <begin position="17"/>
        <end position="103"/>
    </location>
</feature>
<protein>
    <submittedName>
        <fullName evidence="2">Uncharacterized protein</fullName>
    </submittedName>
</protein>
<evidence type="ECO:0000313" key="3">
    <source>
        <dbReference type="Proteomes" id="UP001606300"/>
    </source>
</evidence>
<accession>A0ABW7EU03</accession>
<evidence type="ECO:0000313" key="2">
    <source>
        <dbReference type="EMBL" id="MFG6416078.1"/>
    </source>
</evidence>
<name>A0ABW7EU03_9BURK</name>
<evidence type="ECO:0000256" key="1">
    <source>
        <dbReference type="SAM" id="SignalP"/>
    </source>
</evidence>
<dbReference type="RefSeq" id="WP_394472145.1">
    <property type="nucleotide sequence ID" value="NZ_JBIGHY010000007.1"/>
</dbReference>
<keyword evidence="1" id="KW-0732">Signal</keyword>
<keyword evidence="3" id="KW-1185">Reference proteome</keyword>
<feature type="signal peptide" evidence="1">
    <location>
        <begin position="1"/>
        <end position="16"/>
    </location>
</feature>
<reference evidence="2 3" key="1">
    <citation type="submission" date="2024-09" db="EMBL/GenBank/DDBJ databases">
        <title>Novel species of the genus Pelomonas and Roseateles isolated from streams.</title>
        <authorList>
            <person name="Lu H."/>
        </authorList>
    </citation>
    <scope>NUCLEOTIDE SEQUENCE [LARGE SCALE GENOMIC DNA]</scope>
    <source>
        <strain evidence="2 3">DC23W</strain>
    </source>
</reference>